<evidence type="ECO:0000256" key="6">
    <source>
        <dbReference type="ARBA" id="ARBA00023163"/>
    </source>
</evidence>
<accession>A0A242A2E4</accession>
<dbReference type="InterPro" id="IPR004839">
    <property type="entry name" value="Aminotransferase_I/II_large"/>
</dbReference>
<dbReference type="Proteomes" id="UP000195043">
    <property type="component" value="Unassembled WGS sequence"/>
</dbReference>
<dbReference type="Gene3D" id="3.90.1150.10">
    <property type="entry name" value="Aspartate Aminotransferase, domain 1"/>
    <property type="match status" value="1"/>
</dbReference>
<dbReference type="GO" id="GO:0008483">
    <property type="term" value="F:transaminase activity"/>
    <property type="evidence" value="ECO:0007669"/>
    <property type="project" value="UniProtKB-KW"/>
</dbReference>
<organism evidence="8 9">
    <name type="scientific">Candidatus Enterococcus testudinis</name>
    <dbReference type="NCBI Taxonomy" id="1834191"/>
    <lineage>
        <taxon>Bacteria</taxon>
        <taxon>Bacillati</taxon>
        <taxon>Bacillota</taxon>
        <taxon>Bacilli</taxon>
        <taxon>Lactobacillales</taxon>
        <taxon>Enterococcaceae</taxon>
        <taxon>Enterococcus</taxon>
    </lineage>
</organism>
<dbReference type="Pfam" id="PF00392">
    <property type="entry name" value="GntR"/>
    <property type="match status" value="1"/>
</dbReference>
<comment type="caution">
    <text evidence="8">The sequence shown here is derived from an EMBL/GenBank/DDBJ whole genome shotgun (WGS) entry which is preliminary data.</text>
</comment>
<evidence type="ECO:0000256" key="2">
    <source>
        <dbReference type="ARBA" id="ARBA00022576"/>
    </source>
</evidence>
<dbReference type="PANTHER" id="PTHR46577">
    <property type="entry name" value="HTH-TYPE TRANSCRIPTIONAL REGULATORY PROTEIN GABR"/>
    <property type="match status" value="1"/>
</dbReference>
<dbReference type="Gene3D" id="1.10.10.10">
    <property type="entry name" value="Winged helix-like DNA-binding domain superfamily/Winged helix DNA-binding domain"/>
    <property type="match status" value="1"/>
</dbReference>
<dbReference type="InterPro" id="IPR015421">
    <property type="entry name" value="PyrdxlP-dep_Trfase_major"/>
</dbReference>
<sequence length="480" mass="54413">MTFTVDKTSQQPFYQQIVTYFIDQIQSGTYGPGDRLPPERELAARFAVNRSTVVKALDELRSLGWISRKQGSGSKVLEGRWGSRQAPLSYLRASLDSPYLQQDPFVTEIQQLRQQPHVLDLYTGDLPPALIPDFAFPAFTWEDIRTEHQQVTPSGYRPLEDTLLRHLVDAFGLSANGQKLVITAGSTQGITLLMQVLLHAGDCIATEDPSFLFSLPLFSTMNVQLVGIPQDDEGMLPNALARALKERKIKFVYLNPSYQNPTGHTMSLNRRKTIISLCQSYQVPIIEDDVFGELALTETPPKLKALAPETVIYLGSLSKLLGSTIKIGWLLAPEALAEQFAQAKRRMAIDTTIFPQMLANIALQSPAYVSQQHVLLQEMSERKAALEAALLPFREDWQWQSIKGGLYFWLRWRHAPLRRSDWQVFLRHNLLIAPAFLFSNETSALRINYTRLAADEQALFIERFRTITTQLKEQSNERNH</sequence>
<keyword evidence="5" id="KW-0238">DNA-binding</keyword>
<dbReference type="PROSITE" id="PS50949">
    <property type="entry name" value="HTH_GNTR"/>
    <property type="match status" value="1"/>
</dbReference>
<name>A0A242A2E4_9ENTE</name>
<keyword evidence="2" id="KW-0032">Aminotransferase</keyword>
<dbReference type="OrthoDB" id="9802328at2"/>
<evidence type="ECO:0000256" key="4">
    <source>
        <dbReference type="ARBA" id="ARBA00023015"/>
    </source>
</evidence>
<gene>
    <name evidence="8" type="ORF">A5886_000275</name>
</gene>
<keyword evidence="3" id="KW-0663">Pyridoxal phosphate</keyword>
<dbReference type="InterPro" id="IPR051446">
    <property type="entry name" value="HTH_trans_reg/aminotransferase"/>
</dbReference>
<evidence type="ECO:0000313" key="8">
    <source>
        <dbReference type="EMBL" id="OTN75205.1"/>
    </source>
</evidence>
<evidence type="ECO:0000259" key="7">
    <source>
        <dbReference type="PROSITE" id="PS50949"/>
    </source>
</evidence>
<dbReference type="CDD" id="cd07377">
    <property type="entry name" value="WHTH_GntR"/>
    <property type="match status" value="1"/>
</dbReference>
<proteinExistence type="inferred from homology"/>
<dbReference type="AlphaFoldDB" id="A0A242A2E4"/>
<keyword evidence="2" id="KW-0808">Transferase</keyword>
<dbReference type="RefSeq" id="WP_086273293.1">
    <property type="nucleotide sequence ID" value="NZ_NGKU01000001.1"/>
</dbReference>
<reference evidence="8 9" key="1">
    <citation type="submission" date="2017-05" db="EMBL/GenBank/DDBJ databases">
        <title>The Genome Sequence of Enterococcus sp. 8G7_MSG3316.</title>
        <authorList>
            <consortium name="The Broad Institute Genomics Platform"/>
            <consortium name="The Broad Institute Genomic Center for Infectious Diseases"/>
            <person name="Earl A."/>
            <person name="Manson A."/>
            <person name="Schwartman J."/>
            <person name="Gilmore M."/>
            <person name="Abouelleil A."/>
            <person name="Cao P."/>
            <person name="Chapman S."/>
            <person name="Cusick C."/>
            <person name="Shea T."/>
            <person name="Young S."/>
            <person name="Neafsey D."/>
            <person name="Nusbaum C."/>
            <person name="Birren B."/>
        </authorList>
    </citation>
    <scope>NUCLEOTIDE SEQUENCE [LARGE SCALE GENOMIC DNA]</scope>
    <source>
        <strain evidence="8 9">8G7_MSG3316</strain>
    </source>
</reference>
<dbReference type="Gene3D" id="3.40.640.10">
    <property type="entry name" value="Type I PLP-dependent aspartate aminotransferase-like (Major domain)"/>
    <property type="match status" value="1"/>
</dbReference>
<dbReference type="Pfam" id="PF00155">
    <property type="entry name" value="Aminotran_1_2"/>
    <property type="match status" value="1"/>
</dbReference>
<dbReference type="InterPro" id="IPR015422">
    <property type="entry name" value="PyrdxlP-dep_Trfase_small"/>
</dbReference>
<dbReference type="GO" id="GO:0030170">
    <property type="term" value="F:pyridoxal phosphate binding"/>
    <property type="evidence" value="ECO:0007669"/>
    <property type="project" value="InterPro"/>
</dbReference>
<evidence type="ECO:0000313" key="9">
    <source>
        <dbReference type="Proteomes" id="UP000195043"/>
    </source>
</evidence>
<dbReference type="InterPro" id="IPR036390">
    <property type="entry name" value="WH_DNA-bd_sf"/>
</dbReference>
<dbReference type="CDD" id="cd00609">
    <property type="entry name" value="AAT_like"/>
    <property type="match status" value="1"/>
</dbReference>
<evidence type="ECO:0000256" key="1">
    <source>
        <dbReference type="ARBA" id="ARBA00005384"/>
    </source>
</evidence>
<feature type="domain" description="HTH gntR-type" evidence="7">
    <location>
        <begin position="11"/>
        <end position="79"/>
    </location>
</feature>
<dbReference type="FunFam" id="1.10.10.10:FF:000079">
    <property type="entry name" value="GntR family transcriptional regulator"/>
    <property type="match status" value="1"/>
</dbReference>
<dbReference type="PANTHER" id="PTHR46577:SF2">
    <property type="entry name" value="TRANSCRIPTIONAL REGULATORY PROTEIN"/>
    <property type="match status" value="1"/>
</dbReference>
<evidence type="ECO:0000256" key="3">
    <source>
        <dbReference type="ARBA" id="ARBA00022898"/>
    </source>
</evidence>
<dbReference type="SUPFAM" id="SSF46785">
    <property type="entry name" value="Winged helix' DNA-binding domain"/>
    <property type="match status" value="1"/>
</dbReference>
<protein>
    <recommendedName>
        <fullName evidence="7">HTH gntR-type domain-containing protein</fullName>
    </recommendedName>
</protein>
<dbReference type="InterPro" id="IPR000524">
    <property type="entry name" value="Tscrpt_reg_HTH_GntR"/>
</dbReference>
<keyword evidence="9" id="KW-1185">Reference proteome</keyword>
<dbReference type="PRINTS" id="PR00035">
    <property type="entry name" value="HTHGNTR"/>
</dbReference>
<dbReference type="GO" id="GO:0003677">
    <property type="term" value="F:DNA binding"/>
    <property type="evidence" value="ECO:0007669"/>
    <property type="project" value="UniProtKB-KW"/>
</dbReference>
<keyword evidence="6" id="KW-0804">Transcription</keyword>
<dbReference type="InterPro" id="IPR036388">
    <property type="entry name" value="WH-like_DNA-bd_sf"/>
</dbReference>
<comment type="similarity">
    <text evidence="1">In the C-terminal section; belongs to the class-I pyridoxal-phosphate-dependent aminotransferase family.</text>
</comment>
<dbReference type="EMBL" id="NGKU01000001">
    <property type="protein sequence ID" value="OTN75205.1"/>
    <property type="molecule type" value="Genomic_DNA"/>
</dbReference>
<dbReference type="SMART" id="SM00345">
    <property type="entry name" value="HTH_GNTR"/>
    <property type="match status" value="1"/>
</dbReference>
<dbReference type="SUPFAM" id="SSF53383">
    <property type="entry name" value="PLP-dependent transferases"/>
    <property type="match status" value="1"/>
</dbReference>
<dbReference type="STRING" id="1834191.A5886_000275"/>
<evidence type="ECO:0000256" key="5">
    <source>
        <dbReference type="ARBA" id="ARBA00023125"/>
    </source>
</evidence>
<keyword evidence="4" id="KW-0805">Transcription regulation</keyword>
<dbReference type="InterPro" id="IPR015424">
    <property type="entry name" value="PyrdxlP-dep_Trfase"/>
</dbReference>
<dbReference type="GO" id="GO:0003700">
    <property type="term" value="F:DNA-binding transcription factor activity"/>
    <property type="evidence" value="ECO:0007669"/>
    <property type="project" value="InterPro"/>
</dbReference>